<dbReference type="SUPFAM" id="SSF51905">
    <property type="entry name" value="FAD/NAD(P)-binding domain"/>
    <property type="match status" value="1"/>
</dbReference>
<comment type="caution">
    <text evidence="4">The sequence shown here is derived from an EMBL/GenBank/DDBJ whole genome shotgun (WGS) entry which is preliminary data.</text>
</comment>
<dbReference type="GO" id="GO:0016491">
    <property type="term" value="F:oxidoreductase activity"/>
    <property type="evidence" value="ECO:0007669"/>
    <property type="project" value="UniProtKB-KW"/>
</dbReference>
<reference evidence="4" key="1">
    <citation type="journal article" date="2014" name="Front. Microbiol.">
        <title>High frequency of phylogenetically diverse reductive dehalogenase-homologous genes in deep subseafloor sedimentary metagenomes.</title>
        <authorList>
            <person name="Kawai M."/>
            <person name="Futagami T."/>
            <person name="Toyoda A."/>
            <person name="Takaki Y."/>
            <person name="Nishi S."/>
            <person name="Hori S."/>
            <person name="Arai W."/>
            <person name="Tsubouchi T."/>
            <person name="Morono Y."/>
            <person name="Uchiyama I."/>
            <person name="Ito T."/>
            <person name="Fujiyama A."/>
            <person name="Inagaki F."/>
            <person name="Takami H."/>
        </authorList>
    </citation>
    <scope>NUCLEOTIDE SEQUENCE</scope>
    <source>
        <strain evidence="4">Expedition CK06-06</strain>
    </source>
</reference>
<proteinExistence type="predicted"/>
<dbReference type="Pfam" id="PF00890">
    <property type="entry name" value="FAD_binding_2"/>
    <property type="match status" value="1"/>
</dbReference>
<accession>X1NTH2</accession>
<evidence type="ECO:0000313" key="4">
    <source>
        <dbReference type="EMBL" id="GAI33496.1"/>
    </source>
</evidence>
<dbReference type="InterPro" id="IPR003953">
    <property type="entry name" value="FAD-dep_OxRdtase_2_FAD-bd"/>
</dbReference>
<organism evidence="4">
    <name type="scientific">marine sediment metagenome</name>
    <dbReference type="NCBI Taxonomy" id="412755"/>
    <lineage>
        <taxon>unclassified sequences</taxon>
        <taxon>metagenomes</taxon>
        <taxon>ecological metagenomes</taxon>
    </lineage>
</organism>
<evidence type="ECO:0000256" key="2">
    <source>
        <dbReference type="ARBA" id="ARBA00023002"/>
    </source>
</evidence>
<dbReference type="PRINTS" id="PR00411">
    <property type="entry name" value="PNDRDTASEI"/>
</dbReference>
<feature type="domain" description="FAD-dependent oxidoreductase 2 FAD-binding" evidence="3">
    <location>
        <begin position="5"/>
        <end position="40"/>
    </location>
</feature>
<dbReference type="InterPro" id="IPR036188">
    <property type="entry name" value="FAD/NAD-bd_sf"/>
</dbReference>
<dbReference type="Gene3D" id="3.50.50.60">
    <property type="entry name" value="FAD/NAD(P)-binding domain"/>
    <property type="match status" value="1"/>
</dbReference>
<gene>
    <name evidence="4" type="ORF">S06H3_43600</name>
</gene>
<dbReference type="EMBL" id="BARV01027059">
    <property type="protein sequence ID" value="GAI33496.1"/>
    <property type="molecule type" value="Genomic_DNA"/>
</dbReference>
<protein>
    <recommendedName>
        <fullName evidence="3">FAD-dependent oxidoreductase 2 FAD-binding domain-containing protein</fullName>
    </recommendedName>
</protein>
<dbReference type="AlphaFoldDB" id="X1NTH2"/>
<feature type="non-terminal residue" evidence="4">
    <location>
        <position position="43"/>
    </location>
</feature>
<name>X1NTH2_9ZZZZ</name>
<evidence type="ECO:0000259" key="3">
    <source>
        <dbReference type="Pfam" id="PF00890"/>
    </source>
</evidence>
<keyword evidence="1" id="KW-0285">Flavoprotein</keyword>
<keyword evidence="2" id="KW-0560">Oxidoreductase</keyword>
<evidence type="ECO:0000256" key="1">
    <source>
        <dbReference type="ARBA" id="ARBA00022630"/>
    </source>
</evidence>
<sequence>MKSYDVIVIGSGAGAIISDEAAAQGLKVALIDKGPLVGGTCLN</sequence>